<reference evidence="1" key="1">
    <citation type="submission" date="2024-09" db="EMBL/GenBank/DDBJ databases">
        <title>Black Yeasts Isolated from many extreme environments.</title>
        <authorList>
            <person name="Coleine C."/>
            <person name="Stajich J.E."/>
            <person name="Selbmann L."/>
        </authorList>
    </citation>
    <scope>NUCLEOTIDE SEQUENCE</scope>
    <source>
        <strain evidence="1">CCFEE 5737</strain>
    </source>
</reference>
<evidence type="ECO:0000313" key="2">
    <source>
        <dbReference type="Proteomes" id="UP001186974"/>
    </source>
</evidence>
<gene>
    <name evidence="1" type="ORF">LTS18_009047</name>
</gene>
<protein>
    <submittedName>
        <fullName evidence="1">Uncharacterized protein</fullName>
    </submittedName>
</protein>
<proteinExistence type="predicted"/>
<evidence type="ECO:0000313" key="1">
    <source>
        <dbReference type="EMBL" id="KAK3060219.1"/>
    </source>
</evidence>
<name>A0ACC3D0W1_9PEZI</name>
<dbReference type="Proteomes" id="UP001186974">
    <property type="component" value="Unassembled WGS sequence"/>
</dbReference>
<accession>A0ACC3D0W1</accession>
<dbReference type="EMBL" id="JAWDJW010008754">
    <property type="protein sequence ID" value="KAK3060219.1"/>
    <property type="molecule type" value="Genomic_DNA"/>
</dbReference>
<sequence>MTIRTVTLIGANGTLGPSVLAALLAAKTFTVTVLSRASSKSKYGADVTDKRLSDDFPTHELQDALRGQDAVVVTTAGTNDDLQIRIADAAVAAGVRRFVPADFGSCDSGSARALDLVPLYGAKKKVREHLERLAGENEGFSWTSLVCGHFFDHGLQTELLHFDVPGRKVRVFDGGDVKASFTTLETIGLATVRVLQRERETEGKMLYIQSFCVSQNEVLEVVKKVKGGEWKVENVDAEEYMREQKKRLAEGDRGATERLVGALGVVDADWRGKEGFAMELLGLEDEDLEDVVRKAIGV</sequence>
<keyword evidence="2" id="KW-1185">Reference proteome</keyword>
<comment type="caution">
    <text evidence="1">The sequence shown here is derived from an EMBL/GenBank/DDBJ whole genome shotgun (WGS) entry which is preliminary data.</text>
</comment>
<organism evidence="1 2">
    <name type="scientific">Coniosporium uncinatum</name>
    <dbReference type="NCBI Taxonomy" id="93489"/>
    <lineage>
        <taxon>Eukaryota</taxon>
        <taxon>Fungi</taxon>
        <taxon>Dikarya</taxon>
        <taxon>Ascomycota</taxon>
        <taxon>Pezizomycotina</taxon>
        <taxon>Dothideomycetes</taxon>
        <taxon>Dothideomycetes incertae sedis</taxon>
        <taxon>Coniosporium</taxon>
    </lineage>
</organism>